<dbReference type="Pfam" id="PF13610">
    <property type="entry name" value="DDE_Tnp_IS240"/>
    <property type="match status" value="1"/>
</dbReference>
<reference evidence="6 7" key="1">
    <citation type="journal article" date="2018" name="Sci. Rep.">
        <title>A novel species of the marine cyanobacterium Acaryochloris with a unique pigment content and lifestyle.</title>
        <authorList>
            <person name="Partensky F."/>
            <person name="Six C."/>
            <person name="Ratin M."/>
            <person name="Garczarek L."/>
            <person name="Vaulot D."/>
            <person name="Probert I."/>
            <person name="Calteau A."/>
            <person name="Gourvil P."/>
            <person name="Marie D."/>
            <person name="Grebert T."/>
            <person name="Bouchier C."/>
            <person name="Le Panse S."/>
            <person name="Gachenot M."/>
            <person name="Rodriguez F."/>
            <person name="Garrido J.L."/>
        </authorList>
    </citation>
    <scope>NUCLEOTIDE SEQUENCE [LARGE SCALE GENOMIC DNA]</scope>
    <source>
        <strain evidence="6 7">RCC1774</strain>
    </source>
</reference>
<dbReference type="InterPro" id="IPR047930">
    <property type="entry name" value="Transpos_IS6"/>
</dbReference>
<name>A0A2W1J9A6_9CYAN</name>
<feature type="domain" description="DDE" evidence="5">
    <location>
        <begin position="72"/>
        <end position="199"/>
    </location>
</feature>
<dbReference type="GO" id="GO:0003677">
    <property type="term" value="F:DNA binding"/>
    <property type="evidence" value="ECO:0007669"/>
    <property type="project" value="UniProtKB-KW"/>
</dbReference>
<gene>
    <name evidence="6" type="ORF">C1752_10389</name>
</gene>
<accession>A0A2W1J9A6</accession>
<keyword evidence="2" id="KW-0238">DNA-binding</keyword>
<sequence length="213" mass="25306">MSISYKRHRFPAEIISYCVWLYYTFPLSFRDIQKMIMYRGIEVTYDAIRKWCRKFAQAYANQIRRRRPKPSDKWHFDEVVIKIKGKKYYLWRAVDKHGQVIDILMQSRRNEAAADKFFRKLLKPQAAPPRVLITDKLGSYGAAKKKILKGVDHRQHKGLNNRAENSHRPTRVRERRMGRFKSPGHAQRFLSAFEPIRGHFHPFQHQLPAPAST</sequence>
<evidence type="ECO:0000313" key="7">
    <source>
        <dbReference type="Proteomes" id="UP000248857"/>
    </source>
</evidence>
<keyword evidence="7" id="KW-1185">Reference proteome</keyword>
<protein>
    <recommendedName>
        <fullName evidence="5">DDE domain-containing protein</fullName>
    </recommendedName>
</protein>
<dbReference type="GO" id="GO:0006310">
    <property type="term" value="P:DNA recombination"/>
    <property type="evidence" value="ECO:0007669"/>
    <property type="project" value="UniProtKB-KW"/>
</dbReference>
<feature type="compositionally biased region" description="Basic residues" evidence="4">
    <location>
        <begin position="149"/>
        <end position="159"/>
    </location>
</feature>
<keyword evidence="3" id="KW-0233">DNA recombination</keyword>
<proteinExistence type="predicted"/>
<keyword evidence="1" id="KW-0815">Transposition</keyword>
<dbReference type="Proteomes" id="UP000248857">
    <property type="component" value="Unassembled WGS sequence"/>
</dbReference>
<evidence type="ECO:0000256" key="2">
    <source>
        <dbReference type="ARBA" id="ARBA00023125"/>
    </source>
</evidence>
<dbReference type="PANTHER" id="PTHR35528">
    <property type="entry name" value="BLL1675 PROTEIN"/>
    <property type="match status" value="1"/>
</dbReference>
<dbReference type="AlphaFoldDB" id="A0A2W1J9A6"/>
<feature type="region of interest" description="Disordered" evidence="4">
    <location>
        <begin position="149"/>
        <end position="172"/>
    </location>
</feature>
<dbReference type="InterPro" id="IPR032874">
    <property type="entry name" value="DDE_dom"/>
</dbReference>
<evidence type="ECO:0000256" key="4">
    <source>
        <dbReference type="SAM" id="MobiDB-lite"/>
    </source>
</evidence>
<organism evidence="6 7">
    <name type="scientific">Acaryochloris thomasi RCC1774</name>
    <dbReference type="NCBI Taxonomy" id="1764569"/>
    <lineage>
        <taxon>Bacteria</taxon>
        <taxon>Bacillati</taxon>
        <taxon>Cyanobacteriota</taxon>
        <taxon>Cyanophyceae</taxon>
        <taxon>Acaryochloridales</taxon>
        <taxon>Acaryochloridaceae</taxon>
        <taxon>Acaryochloris</taxon>
        <taxon>Acaryochloris thomasi</taxon>
    </lineage>
</organism>
<dbReference type="EMBL" id="PQWO01000031">
    <property type="protein sequence ID" value="PZD70668.1"/>
    <property type="molecule type" value="Genomic_DNA"/>
</dbReference>
<evidence type="ECO:0000259" key="5">
    <source>
        <dbReference type="Pfam" id="PF13610"/>
    </source>
</evidence>
<dbReference type="GO" id="GO:0032196">
    <property type="term" value="P:transposition"/>
    <property type="evidence" value="ECO:0007669"/>
    <property type="project" value="UniProtKB-KW"/>
</dbReference>
<comment type="caution">
    <text evidence="6">The sequence shown here is derived from an EMBL/GenBank/DDBJ whole genome shotgun (WGS) entry which is preliminary data.</text>
</comment>
<evidence type="ECO:0000256" key="1">
    <source>
        <dbReference type="ARBA" id="ARBA00022578"/>
    </source>
</evidence>
<dbReference type="NCBIfam" id="NF033587">
    <property type="entry name" value="transpos_IS6"/>
    <property type="match status" value="1"/>
</dbReference>
<dbReference type="PANTHER" id="PTHR35528:SF3">
    <property type="entry name" value="BLL1675 PROTEIN"/>
    <property type="match status" value="1"/>
</dbReference>
<dbReference type="InterPro" id="IPR052183">
    <property type="entry name" value="IS_Transposase"/>
</dbReference>
<evidence type="ECO:0000256" key="3">
    <source>
        <dbReference type="ARBA" id="ARBA00023172"/>
    </source>
</evidence>
<evidence type="ECO:0000313" key="6">
    <source>
        <dbReference type="EMBL" id="PZD70668.1"/>
    </source>
</evidence>